<evidence type="ECO:0000256" key="1">
    <source>
        <dbReference type="ARBA" id="ARBA00005964"/>
    </source>
</evidence>
<evidence type="ECO:0000259" key="4">
    <source>
        <dbReference type="Pfam" id="PF00135"/>
    </source>
</evidence>
<evidence type="ECO:0000313" key="6">
    <source>
        <dbReference type="Proteomes" id="UP001172155"/>
    </source>
</evidence>
<dbReference type="PROSITE" id="PS00941">
    <property type="entry name" value="CARBOXYLESTERASE_B_2"/>
    <property type="match status" value="1"/>
</dbReference>
<keyword evidence="3" id="KW-0732">Signal</keyword>
<dbReference type="PANTHER" id="PTHR43918:SF4">
    <property type="entry name" value="CARBOXYLIC ESTER HYDROLASE"/>
    <property type="match status" value="1"/>
</dbReference>
<dbReference type="PANTHER" id="PTHR43918">
    <property type="entry name" value="ACETYLCHOLINESTERASE"/>
    <property type="match status" value="1"/>
</dbReference>
<feature type="signal peptide" evidence="3">
    <location>
        <begin position="1"/>
        <end position="20"/>
    </location>
</feature>
<dbReference type="AlphaFoldDB" id="A0AA40K376"/>
<evidence type="ECO:0000256" key="3">
    <source>
        <dbReference type="RuleBase" id="RU361235"/>
    </source>
</evidence>
<keyword evidence="2 3" id="KW-0378">Hydrolase</keyword>
<dbReference type="Proteomes" id="UP001172155">
    <property type="component" value="Unassembled WGS sequence"/>
</dbReference>
<dbReference type="GO" id="GO:0052689">
    <property type="term" value="F:carboxylic ester hydrolase activity"/>
    <property type="evidence" value="ECO:0007669"/>
    <property type="project" value="TreeGrafter"/>
</dbReference>
<dbReference type="Pfam" id="PF00135">
    <property type="entry name" value="COesterase"/>
    <property type="match status" value="2"/>
</dbReference>
<accession>A0AA40K376</accession>
<dbReference type="Gene3D" id="3.40.50.1820">
    <property type="entry name" value="alpha/beta hydrolase"/>
    <property type="match status" value="2"/>
</dbReference>
<organism evidence="5 6">
    <name type="scientific">Schizothecium vesticola</name>
    <dbReference type="NCBI Taxonomy" id="314040"/>
    <lineage>
        <taxon>Eukaryota</taxon>
        <taxon>Fungi</taxon>
        <taxon>Dikarya</taxon>
        <taxon>Ascomycota</taxon>
        <taxon>Pezizomycotina</taxon>
        <taxon>Sordariomycetes</taxon>
        <taxon>Sordariomycetidae</taxon>
        <taxon>Sordariales</taxon>
        <taxon>Schizotheciaceae</taxon>
        <taxon>Schizothecium</taxon>
    </lineage>
</organism>
<proteinExistence type="inferred from homology"/>
<feature type="chain" id="PRO_5041488516" description="Carboxylic ester hydrolase" evidence="3">
    <location>
        <begin position="21"/>
        <end position="506"/>
    </location>
</feature>
<name>A0AA40K376_9PEZI</name>
<dbReference type="SUPFAM" id="SSF53474">
    <property type="entry name" value="alpha/beta-Hydrolases"/>
    <property type="match status" value="1"/>
</dbReference>
<gene>
    <name evidence="5" type="ORF">B0T18DRAFT_194935</name>
</gene>
<dbReference type="EC" id="3.1.1.-" evidence="3"/>
<dbReference type="PROSITE" id="PS00122">
    <property type="entry name" value="CARBOXYLESTERASE_B_1"/>
    <property type="match status" value="1"/>
</dbReference>
<dbReference type="InterPro" id="IPR029058">
    <property type="entry name" value="AB_hydrolase_fold"/>
</dbReference>
<dbReference type="InterPro" id="IPR019826">
    <property type="entry name" value="Carboxylesterase_B_AS"/>
</dbReference>
<protein>
    <recommendedName>
        <fullName evidence="3">Carboxylic ester hydrolase</fullName>
        <ecNumber evidence="3">3.1.1.-</ecNumber>
    </recommendedName>
</protein>
<dbReference type="InterPro" id="IPR050654">
    <property type="entry name" value="AChE-related_enzymes"/>
</dbReference>
<evidence type="ECO:0000256" key="2">
    <source>
        <dbReference type="ARBA" id="ARBA00022801"/>
    </source>
</evidence>
<feature type="domain" description="Carboxylesterase type B" evidence="4">
    <location>
        <begin position="36"/>
        <end position="362"/>
    </location>
</feature>
<reference evidence="5" key="1">
    <citation type="submission" date="2023-06" db="EMBL/GenBank/DDBJ databases">
        <title>Genome-scale phylogeny and comparative genomics of the fungal order Sordariales.</title>
        <authorList>
            <consortium name="Lawrence Berkeley National Laboratory"/>
            <person name="Hensen N."/>
            <person name="Bonometti L."/>
            <person name="Westerberg I."/>
            <person name="Brannstrom I.O."/>
            <person name="Guillou S."/>
            <person name="Cros-Aarteil S."/>
            <person name="Calhoun S."/>
            <person name="Haridas S."/>
            <person name="Kuo A."/>
            <person name="Mondo S."/>
            <person name="Pangilinan J."/>
            <person name="Riley R."/>
            <person name="LaButti K."/>
            <person name="Andreopoulos B."/>
            <person name="Lipzen A."/>
            <person name="Chen C."/>
            <person name="Yanf M."/>
            <person name="Daum C."/>
            <person name="Ng V."/>
            <person name="Clum A."/>
            <person name="Steindorff A."/>
            <person name="Ohm R."/>
            <person name="Martin F."/>
            <person name="Silar P."/>
            <person name="Natvig D."/>
            <person name="Lalanne C."/>
            <person name="Gautier V."/>
            <person name="Ament-velasquez S.L."/>
            <person name="Kruys A."/>
            <person name="Hutchinson M.I."/>
            <person name="Powell A.J."/>
            <person name="Barry K."/>
            <person name="Miller A.N."/>
            <person name="Grigoriev I.V."/>
            <person name="Debuchy R."/>
            <person name="Gladieux P."/>
            <person name="Thoren M.H."/>
            <person name="Johannesson H."/>
        </authorList>
    </citation>
    <scope>NUCLEOTIDE SEQUENCE</scope>
    <source>
        <strain evidence="5">SMH3187-1</strain>
    </source>
</reference>
<keyword evidence="6" id="KW-1185">Reference proteome</keyword>
<feature type="domain" description="Carboxylesterase type B" evidence="4">
    <location>
        <begin position="377"/>
        <end position="484"/>
    </location>
</feature>
<comment type="caution">
    <text evidence="5">The sequence shown here is derived from an EMBL/GenBank/DDBJ whole genome shotgun (WGS) entry which is preliminary data.</text>
</comment>
<sequence length="506" mass="54991">MWSRFLAVSLLLAPLTGAQATAERVSQRAPGPPGQSLTVKTSSGTFTGFIHPSLPDTNQWLGIPYARPPIGARRFMPPEKAPKNGTHDAKAYKPICLQDTGDKVGVFWELVPEYQNRDAESEDCLYLNIWGPRARNPGPKKLPVIIWVVGGGFKEGGGHADYYVPDRWIQRTQTHLVVTFNYRLNIFGFPGSPAANKNVGLMDMRLVIEWLKDNIDGFGGDPKRMVLWGHSAGSNAVLMYGYANPQKPIVSGLIAGSSGTPTITANSSAVFHNLAQVIGCANLTSAAELACVQAIDPFVLRDAVDAFNTNPFRGLFRPIADGVTVFGNLTDRLEKGQIAKIPLIAGYTYNEPAAFLAFDPNATSPPAPTVPGTEGLACGIKREALARVKYGLTTYRYLFSGNFTNTTPRYWLGGMHCSELPLVFGTHHLFRGNSTEFEWQTSFAMESFWVAFASNPDVNPKNHLGQVWPKFSAANGDIVVFGNATGPSQSYSANAEAADKFYAGFC</sequence>
<evidence type="ECO:0000313" key="5">
    <source>
        <dbReference type="EMBL" id="KAK0744032.1"/>
    </source>
</evidence>
<comment type="similarity">
    <text evidence="1 3">Belongs to the type-B carboxylesterase/lipase family.</text>
</comment>
<dbReference type="InterPro" id="IPR019819">
    <property type="entry name" value="Carboxylesterase_B_CS"/>
</dbReference>
<dbReference type="EMBL" id="JAUKUD010000005">
    <property type="protein sequence ID" value="KAK0744032.1"/>
    <property type="molecule type" value="Genomic_DNA"/>
</dbReference>
<dbReference type="InterPro" id="IPR002018">
    <property type="entry name" value="CarbesteraseB"/>
</dbReference>